<name>A0ABU9IEX9_9SPHN</name>
<proteinExistence type="predicted"/>
<comment type="caution">
    <text evidence="1">The sequence shown here is derived from an EMBL/GenBank/DDBJ whole genome shotgun (WGS) entry which is preliminary data.</text>
</comment>
<organism evidence="1 2">
    <name type="scientific">Aurantiacibacter gilvus</name>
    <dbReference type="NCBI Taxonomy" id="3139141"/>
    <lineage>
        <taxon>Bacteria</taxon>
        <taxon>Pseudomonadati</taxon>
        <taxon>Pseudomonadota</taxon>
        <taxon>Alphaproteobacteria</taxon>
        <taxon>Sphingomonadales</taxon>
        <taxon>Erythrobacteraceae</taxon>
        <taxon>Aurantiacibacter</taxon>
    </lineage>
</organism>
<accession>A0ABU9IEX9</accession>
<evidence type="ECO:0008006" key="3">
    <source>
        <dbReference type="Google" id="ProtNLM"/>
    </source>
</evidence>
<reference evidence="1 2" key="1">
    <citation type="submission" date="2024-04" db="EMBL/GenBank/DDBJ databases">
        <title>Aurantiacibacter sp. DGU6 16S ribosomal RNA gene Genome sequencing and assembly.</title>
        <authorList>
            <person name="Park S."/>
        </authorList>
    </citation>
    <scope>NUCLEOTIDE SEQUENCE [LARGE SCALE GENOMIC DNA]</scope>
    <source>
        <strain evidence="1 2">DGU6</strain>
    </source>
</reference>
<evidence type="ECO:0000313" key="1">
    <source>
        <dbReference type="EMBL" id="MEL1250478.1"/>
    </source>
</evidence>
<dbReference type="Proteomes" id="UP001497045">
    <property type="component" value="Unassembled WGS sequence"/>
</dbReference>
<protein>
    <recommendedName>
        <fullName evidence="3">DUF2169 domain-containing protein</fullName>
    </recommendedName>
</protein>
<evidence type="ECO:0000313" key="2">
    <source>
        <dbReference type="Proteomes" id="UP001497045"/>
    </source>
</evidence>
<sequence>MTEEPIIAGDEAPRRHAIDGNWTVIDRCAPEENRVCNEPLPLGRVEGDQLFEFEPGGTPNEPVSDIEQTHHYVLLQGAPLIAQVETSLIDPDQRLASSFHTYFALDPIEWSDDGQLVAARIWPILCGPPPQPGEWNHDIDSPARHMTNFPYPGMGEDCLPKDVETLRNAARESRQYSEDIELRWAGK</sequence>
<dbReference type="RefSeq" id="WP_341672997.1">
    <property type="nucleotide sequence ID" value="NZ_JBBYHV010000001.1"/>
</dbReference>
<keyword evidence="2" id="KW-1185">Reference proteome</keyword>
<dbReference type="EMBL" id="JBBYHV010000001">
    <property type="protein sequence ID" value="MEL1250478.1"/>
    <property type="molecule type" value="Genomic_DNA"/>
</dbReference>
<gene>
    <name evidence="1" type="ORF">AAEO60_07335</name>
</gene>